<evidence type="ECO:0000313" key="1">
    <source>
        <dbReference type="EMBL" id="KAF5836172.1"/>
    </source>
</evidence>
<dbReference type="EMBL" id="MU069672">
    <property type="protein sequence ID" value="KAF5836172.1"/>
    <property type="molecule type" value="Genomic_DNA"/>
</dbReference>
<comment type="caution">
    <text evidence="1">The sequence shown here is derived from an EMBL/GenBank/DDBJ whole genome shotgun (WGS) entry which is preliminary data.</text>
</comment>
<accession>A0ABQ7GNI3</accession>
<evidence type="ECO:0000313" key="2">
    <source>
        <dbReference type="Proteomes" id="UP000815325"/>
    </source>
</evidence>
<sequence length="77" mass="8449">MYAHEHVKAYGCIQVNGSYKYQSCTTTPGHRFSERTRSVRSSQLLCIPCELADLYPREQSVLNPSISIAGASAAKLG</sequence>
<name>A0ABQ7GNI3_DUNSA</name>
<reference evidence="1" key="1">
    <citation type="submission" date="2017-08" db="EMBL/GenBank/DDBJ databases">
        <authorList>
            <person name="Polle J.E."/>
            <person name="Barry K."/>
            <person name="Cushman J."/>
            <person name="Schmutz J."/>
            <person name="Tran D."/>
            <person name="Hathwaick L.T."/>
            <person name="Yim W.C."/>
            <person name="Jenkins J."/>
            <person name="Mckie-Krisberg Z.M."/>
            <person name="Prochnik S."/>
            <person name="Lindquist E."/>
            <person name="Dockter R.B."/>
            <person name="Adam C."/>
            <person name="Molina H."/>
            <person name="Bunkerborg J."/>
            <person name="Jin E."/>
            <person name="Buchheim M."/>
            <person name="Magnuson J."/>
        </authorList>
    </citation>
    <scope>NUCLEOTIDE SEQUENCE</scope>
    <source>
        <strain evidence="1">CCAP 19/18</strain>
    </source>
</reference>
<gene>
    <name evidence="1" type="ORF">DUNSADRAFT_6324</name>
</gene>
<proteinExistence type="predicted"/>
<protein>
    <recommendedName>
        <fullName evidence="3">Encoded protein</fullName>
    </recommendedName>
</protein>
<evidence type="ECO:0008006" key="3">
    <source>
        <dbReference type="Google" id="ProtNLM"/>
    </source>
</evidence>
<keyword evidence="2" id="KW-1185">Reference proteome</keyword>
<dbReference type="Proteomes" id="UP000815325">
    <property type="component" value="Unassembled WGS sequence"/>
</dbReference>
<organism evidence="1 2">
    <name type="scientific">Dunaliella salina</name>
    <name type="common">Green alga</name>
    <name type="synonym">Protococcus salinus</name>
    <dbReference type="NCBI Taxonomy" id="3046"/>
    <lineage>
        <taxon>Eukaryota</taxon>
        <taxon>Viridiplantae</taxon>
        <taxon>Chlorophyta</taxon>
        <taxon>core chlorophytes</taxon>
        <taxon>Chlorophyceae</taxon>
        <taxon>CS clade</taxon>
        <taxon>Chlamydomonadales</taxon>
        <taxon>Dunaliellaceae</taxon>
        <taxon>Dunaliella</taxon>
    </lineage>
</organism>